<organism evidence="1">
    <name type="scientific">marine metagenome</name>
    <dbReference type="NCBI Taxonomy" id="408172"/>
    <lineage>
        <taxon>unclassified sequences</taxon>
        <taxon>metagenomes</taxon>
        <taxon>ecological metagenomes</taxon>
    </lineage>
</organism>
<proteinExistence type="predicted"/>
<accession>A0A381XWD9</accession>
<evidence type="ECO:0000313" key="1">
    <source>
        <dbReference type="EMBL" id="SVA69099.1"/>
    </source>
</evidence>
<feature type="non-terminal residue" evidence="1">
    <location>
        <position position="1"/>
    </location>
</feature>
<dbReference type="AlphaFoldDB" id="A0A381XWD9"/>
<reference evidence="1" key="1">
    <citation type="submission" date="2018-05" db="EMBL/GenBank/DDBJ databases">
        <authorList>
            <person name="Lanie J.A."/>
            <person name="Ng W.-L."/>
            <person name="Kazmierczak K.M."/>
            <person name="Andrzejewski T.M."/>
            <person name="Davidsen T.M."/>
            <person name="Wayne K.J."/>
            <person name="Tettelin H."/>
            <person name="Glass J.I."/>
            <person name="Rusch D."/>
            <person name="Podicherti R."/>
            <person name="Tsui H.-C.T."/>
            <person name="Winkler M.E."/>
        </authorList>
    </citation>
    <scope>NUCLEOTIDE SEQUENCE</scope>
</reference>
<name>A0A381XWD9_9ZZZZ</name>
<sequence length="40" mass="4783">RSQIPQRYAERRTARSWRVSTRRAQRVSRFCDGIRSCAKS</sequence>
<protein>
    <submittedName>
        <fullName evidence="1">Uncharacterized protein</fullName>
    </submittedName>
</protein>
<dbReference type="EMBL" id="UINC01016625">
    <property type="protein sequence ID" value="SVA69099.1"/>
    <property type="molecule type" value="Genomic_DNA"/>
</dbReference>
<gene>
    <name evidence="1" type="ORF">METZ01_LOCUS121953</name>
</gene>
<feature type="non-terminal residue" evidence="1">
    <location>
        <position position="40"/>
    </location>
</feature>